<evidence type="ECO:0000313" key="1">
    <source>
        <dbReference type="EMBL" id="KKS59079.1"/>
    </source>
</evidence>
<proteinExistence type="predicted"/>
<accession>A0A0G1ADR8</accession>
<organism evidence="1 2">
    <name type="scientific">candidate division WWE3 bacterium GW2011_GWF2_42_42</name>
    <dbReference type="NCBI Taxonomy" id="1619142"/>
    <lineage>
        <taxon>Bacteria</taxon>
        <taxon>Katanobacteria</taxon>
    </lineage>
</organism>
<name>A0A0G1ADR8_UNCKA</name>
<dbReference type="Proteomes" id="UP000034678">
    <property type="component" value="Unassembled WGS sequence"/>
</dbReference>
<dbReference type="STRING" id="1619142.UV26_C0030G0011"/>
<protein>
    <submittedName>
        <fullName evidence="1">Uncharacterized protein</fullName>
    </submittedName>
</protein>
<comment type="caution">
    <text evidence="1">The sequence shown here is derived from an EMBL/GenBank/DDBJ whole genome shotgun (WGS) entry which is preliminary data.</text>
</comment>
<sequence length="55" mass="6804">MTRKEILEMVYRQPDRTFNRFHVRKVGYRWVLGVYLDDPGKDVRIALDDFYEMTY</sequence>
<gene>
    <name evidence="1" type="ORF">UV26_C0030G0011</name>
</gene>
<dbReference type="AlphaFoldDB" id="A0A0G1ADR8"/>
<evidence type="ECO:0000313" key="2">
    <source>
        <dbReference type="Proteomes" id="UP000034678"/>
    </source>
</evidence>
<reference evidence="1 2" key="1">
    <citation type="journal article" date="2015" name="Nature">
        <title>rRNA introns, odd ribosomes, and small enigmatic genomes across a large radiation of phyla.</title>
        <authorList>
            <person name="Brown C.T."/>
            <person name="Hug L.A."/>
            <person name="Thomas B.C."/>
            <person name="Sharon I."/>
            <person name="Castelle C.J."/>
            <person name="Singh A."/>
            <person name="Wilkins M.J."/>
            <person name="Williams K.H."/>
            <person name="Banfield J.F."/>
        </authorList>
    </citation>
    <scope>NUCLEOTIDE SEQUENCE [LARGE SCALE GENOMIC DNA]</scope>
</reference>
<dbReference type="EMBL" id="LCDU01000030">
    <property type="protein sequence ID" value="KKS59079.1"/>
    <property type="molecule type" value="Genomic_DNA"/>
</dbReference>